<sequence>MKKRSLVSKAINLALVTGLSFTAQGVLAEEMAKEDVEKITVTGSRIAKTELSSPTPVLVLGQAEIARFGTPDLGSVLAELPAIGATNTLSGNAGSNALAGSSSADLRRLGAKRSLVLVNGKRHVAGSPGSSTVDLSTIPAVLIERIEIITGGASAIYGSDAVTGVINVILKSDYEGLELNATASDSTEGVAARNHTVSIVGGTSSDRGNVTFFAGVERIEETMSADIRQLKNWGTIVNPEDTGEEDGIFDRLRVPYVGSEMINRFGVINPFGGDRFTFDETGNVIEQCERTATNSFAFGQLPADCKTGFFTEDYENIYPAVQRFYVGSTMNYEITDQVRFFGDFKYNSAEVQQQFQPSFRFGNISIDVANNAFLSDEARARLGGTGNVSMAKFFDELGNRSADNERELFRAVAGFDGYFTLSDTNFDWELFYVYGESNNIRVTENDLIPENFAAAVNSVIDPDTGEAVCADPTAGSVAAGSCVAYNPFGFRQASQEARDWVSANVTRQDQITQEIVGGSISTDTSEFLNLQGGPIGLAAGFEYREETYSTITDELTKSGALLGAATPDEFGDYDVTESFVEISLPLLADVDFAHELTLDAAYRTADYSHAGEADAWKVGLMYAPIKDVRIRATIGEAVRAPNLSEAFSPQSPGFARVSDPCDADNINEDPDRAANCRALGIPEGFEANDNVSVNLISGGNPELFSETSMSKTVGIVWTPESIENFTFTVDFYDIEIEDAIIEVAAQDIADNCVDATGGPDELYCSAVDRNPTTYDVELVRSGFLNAAALNVRGVESEINYSTDLADFELPGELSVKLFVSKLLELEQFEFQDRPDEINVEDGEVGDPSLQVRLTTNYRLDDLLVNWTVRSIDRSVTYDVSPNGGSPEDTNPSWVPSIVTHDFSANYIINDNVRVDFGVRNAFDKLAPGYTINPIYDIVGRRIFTGLNVKF</sequence>
<evidence type="ECO:0000256" key="8">
    <source>
        <dbReference type="PROSITE-ProRule" id="PRU01360"/>
    </source>
</evidence>
<dbReference type="InterPro" id="IPR039426">
    <property type="entry name" value="TonB-dep_rcpt-like"/>
</dbReference>
<keyword evidence="2 8" id="KW-0813">Transport</keyword>
<organism evidence="13 14">
    <name type="scientific">Psychrosphaera ytuae</name>
    <dbReference type="NCBI Taxonomy" id="2820710"/>
    <lineage>
        <taxon>Bacteria</taxon>
        <taxon>Pseudomonadati</taxon>
        <taxon>Pseudomonadota</taxon>
        <taxon>Gammaproteobacteria</taxon>
        <taxon>Alteromonadales</taxon>
        <taxon>Pseudoalteromonadaceae</taxon>
        <taxon>Psychrosphaera</taxon>
    </lineage>
</organism>
<evidence type="ECO:0000256" key="9">
    <source>
        <dbReference type="RuleBase" id="RU003357"/>
    </source>
</evidence>
<keyword evidence="10" id="KW-0732">Signal</keyword>
<evidence type="ECO:0000256" key="10">
    <source>
        <dbReference type="SAM" id="SignalP"/>
    </source>
</evidence>
<reference evidence="13" key="1">
    <citation type="submission" date="2021-03" db="EMBL/GenBank/DDBJ databases">
        <title>Description of Psychrosphaera ytuae sp. nov. isolated from deep sea sediment of South China Sea.</title>
        <authorList>
            <person name="Zhang J."/>
            <person name="Xu X.-D."/>
        </authorList>
    </citation>
    <scope>NUCLEOTIDE SEQUENCE</scope>
    <source>
        <strain evidence="13">MTZ26</strain>
    </source>
</reference>
<evidence type="ECO:0000256" key="1">
    <source>
        <dbReference type="ARBA" id="ARBA00004571"/>
    </source>
</evidence>
<keyword evidence="14" id="KW-1185">Reference proteome</keyword>
<evidence type="ECO:0000313" key="14">
    <source>
        <dbReference type="Proteomes" id="UP000682739"/>
    </source>
</evidence>
<dbReference type="EMBL" id="CP072110">
    <property type="protein sequence ID" value="QTH64093.1"/>
    <property type="molecule type" value="Genomic_DNA"/>
</dbReference>
<dbReference type="KEGG" id="psym:J1N51_00990"/>
<gene>
    <name evidence="13" type="ORF">J1N51_00990</name>
</gene>
<evidence type="ECO:0000256" key="6">
    <source>
        <dbReference type="ARBA" id="ARBA00023136"/>
    </source>
</evidence>
<dbReference type="RefSeq" id="WP_208832148.1">
    <property type="nucleotide sequence ID" value="NZ_CP072110.1"/>
</dbReference>
<name>A0A975HIF3_9GAMM</name>
<dbReference type="InterPro" id="IPR037066">
    <property type="entry name" value="Plug_dom_sf"/>
</dbReference>
<evidence type="ECO:0000313" key="13">
    <source>
        <dbReference type="EMBL" id="QTH64093.1"/>
    </source>
</evidence>
<dbReference type="InterPro" id="IPR000531">
    <property type="entry name" value="Beta-barrel_TonB"/>
</dbReference>
<dbReference type="InterPro" id="IPR012910">
    <property type="entry name" value="Plug_dom"/>
</dbReference>
<dbReference type="Pfam" id="PF07715">
    <property type="entry name" value="Plug"/>
    <property type="match status" value="1"/>
</dbReference>
<evidence type="ECO:0000256" key="7">
    <source>
        <dbReference type="ARBA" id="ARBA00023237"/>
    </source>
</evidence>
<keyword evidence="6 8" id="KW-0472">Membrane</keyword>
<keyword evidence="7 8" id="KW-0998">Cell outer membrane</keyword>
<dbReference type="Gene3D" id="2.40.170.20">
    <property type="entry name" value="TonB-dependent receptor, beta-barrel domain"/>
    <property type="match status" value="1"/>
</dbReference>
<evidence type="ECO:0000256" key="5">
    <source>
        <dbReference type="ARBA" id="ARBA00023077"/>
    </source>
</evidence>
<accession>A0A975HIF3</accession>
<feature type="domain" description="TonB-dependent receptor-like beta-barrel" evidence="11">
    <location>
        <begin position="450"/>
        <end position="920"/>
    </location>
</feature>
<keyword evidence="13" id="KW-0675">Receptor</keyword>
<feature type="domain" description="TonB-dependent receptor plug" evidence="12">
    <location>
        <begin position="52"/>
        <end position="165"/>
    </location>
</feature>
<dbReference type="PROSITE" id="PS52016">
    <property type="entry name" value="TONB_DEPENDENT_REC_3"/>
    <property type="match status" value="1"/>
</dbReference>
<dbReference type="InterPro" id="IPR036942">
    <property type="entry name" value="Beta-barrel_TonB_sf"/>
</dbReference>
<evidence type="ECO:0000256" key="3">
    <source>
        <dbReference type="ARBA" id="ARBA00022452"/>
    </source>
</evidence>
<dbReference type="SUPFAM" id="SSF56935">
    <property type="entry name" value="Porins"/>
    <property type="match status" value="1"/>
</dbReference>
<comment type="similarity">
    <text evidence="8 9">Belongs to the TonB-dependent receptor family.</text>
</comment>
<evidence type="ECO:0000256" key="2">
    <source>
        <dbReference type="ARBA" id="ARBA00022448"/>
    </source>
</evidence>
<evidence type="ECO:0000259" key="12">
    <source>
        <dbReference type="Pfam" id="PF07715"/>
    </source>
</evidence>
<evidence type="ECO:0000259" key="11">
    <source>
        <dbReference type="Pfam" id="PF00593"/>
    </source>
</evidence>
<comment type="subcellular location">
    <subcellularLocation>
        <location evidence="1 8">Cell outer membrane</location>
        <topology evidence="1 8">Multi-pass membrane protein</topology>
    </subcellularLocation>
</comment>
<keyword evidence="4 8" id="KW-0812">Transmembrane</keyword>
<feature type="chain" id="PRO_5036880025" evidence="10">
    <location>
        <begin position="29"/>
        <end position="950"/>
    </location>
</feature>
<dbReference type="PANTHER" id="PTHR47234:SF2">
    <property type="entry name" value="TONB-DEPENDENT RECEPTOR"/>
    <property type="match status" value="1"/>
</dbReference>
<dbReference type="PANTHER" id="PTHR47234">
    <property type="match status" value="1"/>
</dbReference>
<dbReference type="AlphaFoldDB" id="A0A975HIF3"/>
<dbReference type="Proteomes" id="UP000682739">
    <property type="component" value="Chromosome"/>
</dbReference>
<keyword evidence="3 8" id="KW-1134">Transmembrane beta strand</keyword>
<protein>
    <submittedName>
        <fullName evidence="13">TonB-dependent receptor</fullName>
    </submittedName>
</protein>
<evidence type="ECO:0000256" key="4">
    <source>
        <dbReference type="ARBA" id="ARBA00022692"/>
    </source>
</evidence>
<dbReference type="Gene3D" id="2.170.130.10">
    <property type="entry name" value="TonB-dependent receptor, plug domain"/>
    <property type="match status" value="1"/>
</dbReference>
<feature type="signal peptide" evidence="10">
    <location>
        <begin position="1"/>
        <end position="28"/>
    </location>
</feature>
<proteinExistence type="inferred from homology"/>
<keyword evidence="5 9" id="KW-0798">TonB box</keyword>
<dbReference type="Pfam" id="PF00593">
    <property type="entry name" value="TonB_dep_Rec_b-barrel"/>
    <property type="match status" value="1"/>
</dbReference>
<dbReference type="GO" id="GO:0009279">
    <property type="term" value="C:cell outer membrane"/>
    <property type="evidence" value="ECO:0007669"/>
    <property type="project" value="UniProtKB-SubCell"/>
</dbReference>